<sequence>MKRKLNFKKAFLLSGTLLSGALTITAMSCQAPQVSEEVTTKDYDFGLASEPLNNLNYVRYRSMDRVLPSLVEPFTKQGPSQALKSIISTSSFTFSRVGTGSTTSSEFADIFKDNKDRLAENDGFGFVSGQYYPLDNFGVLGGLGRPSGNDVATQSSIYFFANPKNQNNYSAVTGYLNKGDNLWSNGDVVTAQDMRDYLEYVLDLSTGSQKLDQILKLGIRGAEAFVDAQKDYIAKFNRPYPNPWGRRPYIYSKELGRYIQDPDAKVWEYLHKDAQGNYLDKEAVDNIHKAALNFGFYTGQLFLDFGNDLVFENAASNPEFNLDDEVQEFQLKANDTDAAKTTVKLVKNEYANPYQSYENNKRLYGTLANDEYSFTLIFDGNKTPDLGYLLQQVFGALFPINRRYIETEVGGIDKYGADVSKFLTTGPFKIESTKDIVLGPQGSIILTKNPDYYDASNTISNKIKIYFSTDRTTNATFFEDGYISQTYIPANKIVSYWSDPKYKEYLNKNHGYGTIAYGFNLDTETNANSLINDPDLRSFIYYSINREHLLKVVGWDFSFPVNTWTAFGQYRLQDGKSLEMFFDGQSSRAKDEREFPLQNYDFLVHLGKSYELERTNREDATNAPATAEFYLERFKQKHPDVKVVKLNYLNNSTDEQRNAGNYLQEILNRTSNGFVQVELKSLPENTYATFTETGQYDIVYRNYDFLGGNTAQDYVASFFRTDEIDSLSQKNIAFKYNPVGSWTYNKYLSELLLEKLLNNDLIPNYEQQKASMLKNVLDLADAVYKENSEISNVLLSAQNNAEIPAKVNEVLAQFKEKALAKTSDALITNLLDNDYFVRTLLEYLSVTQPNLKVSRLDRLFEVYTYYLIDANVVSTTKNLAVKIQGTHSAKEVTLSENAQSLDVNTHKMHSLTFAEKFALATIDTAKRLNALIVPFSDYNERIHYFKNAILSLNNLTDAVKNALLAKLDKASDIEDMKDVLIEALNSNADETQTNAVMLDYQLQTLRHWVKFIELSYRIYDKKDQNNKYTGTAEGITEYSSRLAAFFSGNFTDEEFAQGWNSTVEVFRLIALLEKMVRETVPVVPLMEVDTNWEVTKIGGISSLFRFSLQYAYDVTKPPRPGLPRKRE</sequence>
<dbReference type="SUPFAM" id="SSF53850">
    <property type="entry name" value="Periplasmic binding protein-like II"/>
    <property type="match status" value="1"/>
</dbReference>
<organism evidence="3 4">
    <name type="scientific">Mycoplasmopsis columboralis</name>
    <dbReference type="NCBI Taxonomy" id="171282"/>
    <lineage>
        <taxon>Bacteria</taxon>
        <taxon>Bacillati</taxon>
        <taxon>Mycoplasmatota</taxon>
        <taxon>Mycoplasmoidales</taxon>
        <taxon>Metamycoplasmataceae</taxon>
        <taxon>Mycoplasmopsis</taxon>
    </lineage>
</organism>
<gene>
    <name evidence="3" type="ORF">NCTC10179_00251</name>
</gene>
<dbReference type="KEGG" id="mcou:NCTC10179_00251"/>
<dbReference type="Pfam" id="PF00496">
    <property type="entry name" value="SBP_bac_5"/>
    <property type="match status" value="1"/>
</dbReference>
<name>A0A449B659_9BACT</name>
<dbReference type="OrthoDB" id="403896at2"/>
<dbReference type="PANTHER" id="PTHR30290">
    <property type="entry name" value="PERIPLASMIC BINDING COMPONENT OF ABC TRANSPORTER"/>
    <property type="match status" value="1"/>
</dbReference>
<evidence type="ECO:0000313" key="4">
    <source>
        <dbReference type="Proteomes" id="UP000289497"/>
    </source>
</evidence>
<dbReference type="Gene3D" id="3.10.105.10">
    <property type="entry name" value="Dipeptide-binding Protein, Domain 3"/>
    <property type="match status" value="1"/>
</dbReference>
<evidence type="ECO:0000313" key="3">
    <source>
        <dbReference type="EMBL" id="VEU76086.1"/>
    </source>
</evidence>
<evidence type="ECO:0000259" key="2">
    <source>
        <dbReference type="Pfam" id="PF00496"/>
    </source>
</evidence>
<dbReference type="GO" id="GO:0015833">
    <property type="term" value="P:peptide transport"/>
    <property type="evidence" value="ECO:0007669"/>
    <property type="project" value="TreeGrafter"/>
</dbReference>
<feature type="signal peptide" evidence="1">
    <location>
        <begin position="1"/>
        <end position="31"/>
    </location>
</feature>
<dbReference type="AlphaFoldDB" id="A0A449B659"/>
<protein>
    <submittedName>
        <fullName evidence="3">ABC-type oligopeptide transport system, periplasmic component</fullName>
    </submittedName>
</protein>
<dbReference type="PIRSF" id="PIRSF028335">
    <property type="entry name" value="ABC_oligopep_OppA_prd"/>
    <property type="match status" value="1"/>
</dbReference>
<dbReference type="InterPro" id="IPR000914">
    <property type="entry name" value="SBP_5_dom"/>
</dbReference>
<reference evidence="3 4" key="1">
    <citation type="submission" date="2019-01" db="EMBL/GenBank/DDBJ databases">
        <authorList>
            <consortium name="Pathogen Informatics"/>
        </authorList>
    </citation>
    <scope>NUCLEOTIDE SEQUENCE [LARGE SCALE GENOMIC DNA]</scope>
    <source>
        <strain evidence="3 4">NCTC10179</strain>
    </source>
</reference>
<proteinExistence type="predicted"/>
<dbReference type="GO" id="GO:1904680">
    <property type="term" value="F:peptide transmembrane transporter activity"/>
    <property type="evidence" value="ECO:0007669"/>
    <property type="project" value="TreeGrafter"/>
</dbReference>
<evidence type="ECO:0000256" key="1">
    <source>
        <dbReference type="SAM" id="SignalP"/>
    </source>
</evidence>
<accession>A0A449B659</accession>
<feature type="chain" id="PRO_5019411351" evidence="1">
    <location>
        <begin position="32"/>
        <end position="1127"/>
    </location>
</feature>
<dbReference type="Gene3D" id="3.40.190.10">
    <property type="entry name" value="Periplasmic binding protein-like II"/>
    <property type="match status" value="1"/>
</dbReference>
<keyword evidence="1" id="KW-0732">Signal</keyword>
<dbReference type="RefSeq" id="WP_051616935.1">
    <property type="nucleotide sequence ID" value="NZ_LR215039.1"/>
</dbReference>
<feature type="domain" description="Solute-binding protein family 5" evidence="2">
    <location>
        <begin position="340"/>
        <end position="705"/>
    </location>
</feature>
<dbReference type="InterPro" id="IPR039424">
    <property type="entry name" value="SBP_5"/>
</dbReference>
<dbReference type="Proteomes" id="UP000289497">
    <property type="component" value="Chromosome"/>
</dbReference>
<dbReference type="PROSITE" id="PS51257">
    <property type="entry name" value="PROKAR_LIPOPROTEIN"/>
    <property type="match status" value="1"/>
</dbReference>
<dbReference type="InterPro" id="IPR016880">
    <property type="entry name" value="ABC_oligopep_solut-bd_myco_prd"/>
</dbReference>
<keyword evidence="4" id="KW-1185">Reference proteome</keyword>
<dbReference type="EMBL" id="LR215039">
    <property type="protein sequence ID" value="VEU76086.1"/>
    <property type="molecule type" value="Genomic_DNA"/>
</dbReference>